<dbReference type="RefSeq" id="WP_341471081.1">
    <property type="nucleotide sequence ID" value="NZ_CP128400.1"/>
</dbReference>
<feature type="transmembrane region" description="Helical" evidence="1">
    <location>
        <begin position="130"/>
        <end position="150"/>
    </location>
</feature>
<accession>A0A8T7M594</accession>
<gene>
    <name evidence="2" type="ORF">HXX08_15555</name>
    <name evidence="3" type="ORF">OZ401_002792</name>
</gene>
<proteinExistence type="predicted"/>
<dbReference type="Proteomes" id="UP000521676">
    <property type="component" value="Unassembled WGS sequence"/>
</dbReference>
<dbReference type="EMBL" id="JACATZ010000003">
    <property type="protein sequence ID" value="NWJ47278.1"/>
    <property type="molecule type" value="Genomic_DNA"/>
</dbReference>
<dbReference type="Proteomes" id="UP001431572">
    <property type="component" value="Chromosome 2"/>
</dbReference>
<reference evidence="2 4" key="1">
    <citation type="submission" date="2020-06" db="EMBL/GenBank/DDBJ databases">
        <title>Anoxygenic phototrophic Chloroflexota member uses a Type I reaction center.</title>
        <authorList>
            <person name="Tsuji J.M."/>
            <person name="Shaw N.A."/>
            <person name="Nagashima S."/>
            <person name="Venkiteswaran J."/>
            <person name="Schiff S.L."/>
            <person name="Hanada S."/>
            <person name="Tank M."/>
            <person name="Neufeld J.D."/>
        </authorList>
    </citation>
    <scope>NUCLEOTIDE SEQUENCE [LARGE SCALE GENOMIC DNA]</scope>
    <source>
        <strain evidence="2">L227-S17</strain>
    </source>
</reference>
<name>A0A8T7M594_9CHLR</name>
<reference evidence="3" key="2">
    <citation type="journal article" date="2024" name="Nature">
        <title>Anoxygenic phototroph of the Chloroflexota uses a type I reaction centre.</title>
        <authorList>
            <person name="Tsuji J.M."/>
            <person name="Shaw N.A."/>
            <person name="Nagashima S."/>
            <person name="Venkiteswaran J.J."/>
            <person name="Schiff S.L."/>
            <person name="Watanabe T."/>
            <person name="Fukui M."/>
            <person name="Hanada S."/>
            <person name="Tank M."/>
            <person name="Neufeld J.D."/>
        </authorList>
    </citation>
    <scope>NUCLEOTIDE SEQUENCE</scope>
    <source>
        <strain evidence="3">L227-S17</strain>
    </source>
</reference>
<protein>
    <submittedName>
        <fullName evidence="2">Uncharacterized protein</fullName>
    </submittedName>
</protein>
<keyword evidence="1" id="KW-0812">Transmembrane</keyword>
<feature type="transmembrane region" description="Helical" evidence="1">
    <location>
        <begin position="156"/>
        <end position="175"/>
    </location>
</feature>
<sequence length="249" mass="27005">MTESNFPVPAYQNNLSETQLVPIIGTVNCSGGVPLLAIPIKSGTVRAYIPGFSPVFVLARNPGITWMEVAFLTSTGDMVNGWIEAVYITDIYKDQRSVNPLDLRISQFENNTLHEIAEYRATIAPGWKQSLTYLCGFLIPFGAVGTMAAFGNHASGVGAGLAVALVVLIATIVALKKSHPGKAELKRLELIRRARQGSILNIKEDARKAMLLTGTLAGSLLVGKTALDVYLKTRPTKSVTRTDINIHRW</sequence>
<keyword evidence="1" id="KW-0472">Membrane</keyword>
<evidence type="ECO:0000313" key="2">
    <source>
        <dbReference type="EMBL" id="NWJ47278.1"/>
    </source>
</evidence>
<dbReference type="AlphaFoldDB" id="A0A8T7M594"/>
<evidence type="ECO:0000313" key="4">
    <source>
        <dbReference type="Proteomes" id="UP000521676"/>
    </source>
</evidence>
<evidence type="ECO:0000313" key="3">
    <source>
        <dbReference type="EMBL" id="WJW69196.1"/>
    </source>
</evidence>
<evidence type="ECO:0000256" key="1">
    <source>
        <dbReference type="SAM" id="Phobius"/>
    </source>
</evidence>
<organism evidence="2 4">
    <name type="scientific">Candidatus Chlorohelix allophototropha</name>
    <dbReference type="NCBI Taxonomy" id="3003348"/>
    <lineage>
        <taxon>Bacteria</taxon>
        <taxon>Bacillati</taxon>
        <taxon>Chloroflexota</taxon>
        <taxon>Chloroflexia</taxon>
        <taxon>Candidatus Chloroheliales</taxon>
        <taxon>Candidatus Chloroheliaceae</taxon>
        <taxon>Candidatus Chlorohelix</taxon>
    </lineage>
</organism>
<dbReference type="EMBL" id="CP128400">
    <property type="protein sequence ID" value="WJW69196.1"/>
    <property type="molecule type" value="Genomic_DNA"/>
</dbReference>
<keyword evidence="5" id="KW-1185">Reference proteome</keyword>
<keyword evidence="1" id="KW-1133">Transmembrane helix</keyword>
<evidence type="ECO:0000313" key="5">
    <source>
        <dbReference type="Proteomes" id="UP001431572"/>
    </source>
</evidence>